<gene>
    <name evidence="4" type="ORF">HKI87_13g72400</name>
</gene>
<proteinExistence type="predicted"/>
<keyword evidence="1" id="KW-1133">Transmembrane helix</keyword>
<accession>A0AAX4PIA0</accession>
<dbReference type="Pfam" id="PF13449">
    <property type="entry name" value="Phytase-like"/>
    <property type="match status" value="1"/>
</dbReference>
<keyword evidence="1" id="KW-0812">Transmembrane</keyword>
<evidence type="ECO:0000313" key="5">
    <source>
        <dbReference type="Proteomes" id="UP001472866"/>
    </source>
</evidence>
<feature type="signal peptide" evidence="2">
    <location>
        <begin position="1"/>
        <end position="25"/>
    </location>
</feature>
<protein>
    <submittedName>
        <fullName evidence="4">Phytase-like domain-containing protein</fullName>
    </submittedName>
</protein>
<dbReference type="EMBL" id="CP151513">
    <property type="protein sequence ID" value="WZN65679.1"/>
    <property type="molecule type" value="Genomic_DNA"/>
</dbReference>
<dbReference type="Proteomes" id="UP001472866">
    <property type="component" value="Chromosome 13"/>
</dbReference>
<feature type="chain" id="PRO_5043735701" evidence="2">
    <location>
        <begin position="26"/>
        <end position="424"/>
    </location>
</feature>
<evidence type="ECO:0000313" key="4">
    <source>
        <dbReference type="EMBL" id="WZN65679.1"/>
    </source>
</evidence>
<name>A0AAX4PIA0_9CHLO</name>
<evidence type="ECO:0000256" key="2">
    <source>
        <dbReference type="SAM" id="SignalP"/>
    </source>
</evidence>
<dbReference type="InterPro" id="IPR027372">
    <property type="entry name" value="Phytase-like_dom"/>
</dbReference>
<feature type="transmembrane region" description="Helical" evidence="1">
    <location>
        <begin position="377"/>
        <end position="401"/>
    </location>
</feature>
<keyword evidence="2" id="KW-0732">Signal</keyword>
<keyword evidence="1" id="KW-0472">Membrane</keyword>
<evidence type="ECO:0000256" key="1">
    <source>
        <dbReference type="SAM" id="Phobius"/>
    </source>
</evidence>
<evidence type="ECO:0000259" key="3">
    <source>
        <dbReference type="Pfam" id="PF13449"/>
    </source>
</evidence>
<feature type="domain" description="Phytase-like" evidence="3">
    <location>
        <begin position="63"/>
        <end position="335"/>
    </location>
</feature>
<dbReference type="AlphaFoldDB" id="A0AAX4PIA0"/>
<reference evidence="4 5" key="1">
    <citation type="submission" date="2024-03" db="EMBL/GenBank/DDBJ databases">
        <title>Complete genome sequence of the green alga Chloropicon roscoffensis RCC1871.</title>
        <authorList>
            <person name="Lemieux C."/>
            <person name="Pombert J.-F."/>
            <person name="Otis C."/>
            <person name="Turmel M."/>
        </authorList>
    </citation>
    <scope>NUCLEOTIDE SEQUENCE [LARGE SCALE GENOMIC DNA]</scope>
    <source>
        <strain evidence="4 5">RCC1871</strain>
    </source>
</reference>
<sequence>MVPWRRSSLALVLIAVLLPLCLTRAKKVKVNSTRIANCELEPNSFVGLQFTGGLVLRCDEDDNFGGWSGLATSSKGQHAVSVSDRGHWLEMTLEYSTEANHGAMGPVSVSGAKVGPMRGLEGEKLDGKSWSDAESVVYDNRGDLLVSFERHHRVWRYQTPSFMDSKASTDSQLETMSTVLSEHCTYNGGAEGIEVLLDGSLVAFCEDAERGTLETFAGWVVPPSPADGKAIKAVRLDLTDGFRPTDLSLLPGGAGLMVLLRMHGKGRTGMRLGLIPEGMLTNGNNNGTDQARIKPAPVAEAWQSQDSPIDNMEGLSSDDVGGDVVRLSLISDDNFSASQRTVYLTFEANLTELTRFGVEKAKWVPAEGGASERTKAVVAGVAGGLAVALVLAGVAMVFVAVRHHRRAREARYHHICELTRVDFE</sequence>
<keyword evidence="5" id="KW-1185">Reference proteome</keyword>
<organism evidence="4 5">
    <name type="scientific">Chloropicon roscoffensis</name>
    <dbReference type="NCBI Taxonomy" id="1461544"/>
    <lineage>
        <taxon>Eukaryota</taxon>
        <taxon>Viridiplantae</taxon>
        <taxon>Chlorophyta</taxon>
        <taxon>Chloropicophyceae</taxon>
        <taxon>Chloropicales</taxon>
        <taxon>Chloropicaceae</taxon>
        <taxon>Chloropicon</taxon>
    </lineage>
</organism>